<reference evidence="2 3" key="1">
    <citation type="submission" date="2018-06" db="EMBL/GenBank/DDBJ databases">
        <authorList>
            <consortium name="Pathogen Informatics"/>
            <person name="Doyle S."/>
        </authorList>
    </citation>
    <scope>NUCLEOTIDE SEQUENCE [LARGE SCALE GENOMIC DNA]</scope>
    <source>
        <strain evidence="2 3">NCTC11157</strain>
    </source>
</reference>
<feature type="chain" id="PRO_5017003521" evidence="1">
    <location>
        <begin position="21"/>
        <end position="114"/>
    </location>
</feature>
<gene>
    <name evidence="2" type="ORF">NCTC11157_02536</name>
</gene>
<dbReference type="Proteomes" id="UP000254072">
    <property type="component" value="Unassembled WGS sequence"/>
</dbReference>
<dbReference type="EMBL" id="UGTL01000002">
    <property type="protein sequence ID" value="SUB97739.1"/>
    <property type="molecule type" value="Genomic_DNA"/>
</dbReference>
<feature type="signal peptide" evidence="1">
    <location>
        <begin position="1"/>
        <end position="20"/>
    </location>
</feature>
<accession>A0A379EFP2</accession>
<evidence type="ECO:0000313" key="2">
    <source>
        <dbReference type="EMBL" id="SUB97739.1"/>
    </source>
</evidence>
<dbReference type="AlphaFoldDB" id="A0A379EFP2"/>
<dbReference type="GeneID" id="91083638"/>
<keyword evidence="1" id="KW-0732">Signal</keyword>
<sequence>MKKFLSLLFFCSFLVSSLQAQQLKWVVKGKNVGDDIVLKPQQYLDGELNYDNLFISGTEASEIIAPADGTILSVGLDRMNTLQNSTYYGLSGSFNASINKLAKENKALEIIKTK</sequence>
<proteinExistence type="predicted"/>
<name>A0A379EFP2_9BACT</name>
<dbReference type="RefSeq" id="WP_021668985.1">
    <property type="nucleotide sequence ID" value="NZ_UGTL01000002.1"/>
</dbReference>
<protein>
    <submittedName>
        <fullName evidence="2">Uncharacterized protein</fullName>
    </submittedName>
</protein>
<organism evidence="2 3">
    <name type="scientific">Prevotella disiens</name>
    <dbReference type="NCBI Taxonomy" id="28130"/>
    <lineage>
        <taxon>Bacteria</taxon>
        <taxon>Pseudomonadati</taxon>
        <taxon>Bacteroidota</taxon>
        <taxon>Bacteroidia</taxon>
        <taxon>Bacteroidales</taxon>
        <taxon>Prevotellaceae</taxon>
        <taxon>Prevotella</taxon>
    </lineage>
</organism>
<evidence type="ECO:0000256" key="1">
    <source>
        <dbReference type="SAM" id="SignalP"/>
    </source>
</evidence>
<evidence type="ECO:0000313" key="3">
    <source>
        <dbReference type="Proteomes" id="UP000254072"/>
    </source>
</evidence>